<dbReference type="RefSeq" id="WP_268248336.1">
    <property type="nucleotide sequence ID" value="NZ_BAABQU010000015.1"/>
</dbReference>
<evidence type="ECO:0000313" key="1">
    <source>
        <dbReference type="EMBL" id="GAA5439985.1"/>
    </source>
</evidence>
<reference evidence="1 2" key="1">
    <citation type="submission" date="2024-02" db="EMBL/GenBank/DDBJ databases">
        <title>Deinococcus caeni NBRC 101312.</title>
        <authorList>
            <person name="Ichikawa N."/>
            <person name="Katano-Makiyama Y."/>
            <person name="Hidaka K."/>
        </authorList>
    </citation>
    <scope>NUCLEOTIDE SEQUENCE [LARGE SCALE GENOMIC DNA]</scope>
    <source>
        <strain evidence="1 2">NBRC 101312</strain>
    </source>
</reference>
<gene>
    <name evidence="1" type="ORF">Dcae01_01494</name>
</gene>
<evidence type="ECO:0000313" key="2">
    <source>
        <dbReference type="Proteomes" id="UP001423409"/>
    </source>
</evidence>
<comment type="caution">
    <text evidence="1">The sequence shown here is derived from an EMBL/GenBank/DDBJ whole genome shotgun (WGS) entry which is preliminary data.</text>
</comment>
<dbReference type="Proteomes" id="UP001423409">
    <property type="component" value="Unassembled WGS sequence"/>
</dbReference>
<proteinExistence type="predicted"/>
<sequence>MYSSDLDLYTKARLRDTQDVARSQRPTPTLTRWVRRAARRLGRR</sequence>
<accession>A0ABP9UEA7</accession>
<dbReference type="EMBL" id="BAABQU010000015">
    <property type="protein sequence ID" value="GAA5439985.1"/>
    <property type="molecule type" value="Genomic_DNA"/>
</dbReference>
<organism evidence="1 2">
    <name type="scientific">Deinococcus caeni</name>
    <dbReference type="NCBI Taxonomy" id="569127"/>
    <lineage>
        <taxon>Bacteria</taxon>
        <taxon>Thermotogati</taxon>
        <taxon>Deinococcota</taxon>
        <taxon>Deinococci</taxon>
        <taxon>Deinococcales</taxon>
        <taxon>Deinococcaceae</taxon>
        <taxon>Deinococcus</taxon>
    </lineage>
</organism>
<keyword evidence="2" id="KW-1185">Reference proteome</keyword>
<protein>
    <submittedName>
        <fullName evidence="1">Uncharacterized protein</fullName>
    </submittedName>
</protein>
<name>A0ABP9UEA7_9DEIO</name>